<accession>A0A7X1G9L5</accession>
<feature type="transmembrane region" description="Helical" evidence="5">
    <location>
        <begin position="268"/>
        <end position="289"/>
    </location>
</feature>
<dbReference type="PANTHER" id="PTHR22911">
    <property type="entry name" value="ACYL-MALONYL CONDENSING ENZYME-RELATED"/>
    <property type="match status" value="1"/>
</dbReference>
<feature type="transmembrane region" description="Helical" evidence="5">
    <location>
        <begin position="192"/>
        <end position="213"/>
    </location>
</feature>
<dbReference type="Pfam" id="PF00892">
    <property type="entry name" value="EamA"/>
    <property type="match status" value="1"/>
</dbReference>
<comment type="caution">
    <text evidence="7">The sequence shown here is derived from an EMBL/GenBank/DDBJ whole genome shotgun (WGS) entry which is preliminary data.</text>
</comment>
<dbReference type="SUPFAM" id="SSF103481">
    <property type="entry name" value="Multidrug resistance efflux transporter EmrE"/>
    <property type="match status" value="2"/>
</dbReference>
<evidence type="ECO:0000256" key="5">
    <source>
        <dbReference type="SAM" id="Phobius"/>
    </source>
</evidence>
<name>A0A7X1G9L5_9PSED</name>
<dbReference type="EMBL" id="JACMYH010000010">
    <property type="protein sequence ID" value="MBC2680651.1"/>
    <property type="molecule type" value="Genomic_DNA"/>
</dbReference>
<evidence type="ECO:0000313" key="8">
    <source>
        <dbReference type="Proteomes" id="UP000546173"/>
    </source>
</evidence>
<keyword evidence="3 5" id="KW-1133">Transmembrane helix</keyword>
<feature type="transmembrane region" description="Helical" evidence="5">
    <location>
        <begin position="295"/>
        <end position="312"/>
    </location>
</feature>
<dbReference type="GO" id="GO:0016020">
    <property type="term" value="C:membrane"/>
    <property type="evidence" value="ECO:0007669"/>
    <property type="project" value="UniProtKB-SubCell"/>
</dbReference>
<feature type="transmembrane region" description="Helical" evidence="5">
    <location>
        <begin position="233"/>
        <end position="256"/>
    </location>
</feature>
<dbReference type="Proteomes" id="UP000546173">
    <property type="component" value="Unassembled WGS sequence"/>
</dbReference>
<protein>
    <submittedName>
        <fullName evidence="7">DMT family transporter</fullName>
    </submittedName>
</protein>
<feature type="transmembrane region" description="Helical" evidence="5">
    <location>
        <begin position="141"/>
        <end position="159"/>
    </location>
</feature>
<evidence type="ECO:0000313" key="7">
    <source>
        <dbReference type="EMBL" id="MBC2680651.1"/>
    </source>
</evidence>
<feature type="transmembrane region" description="Helical" evidence="5">
    <location>
        <begin position="111"/>
        <end position="132"/>
    </location>
</feature>
<evidence type="ECO:0000256" key="4">
    <source>
        <dbReference type="ARBA" id="ARBA00023136"/>
    </source>
</evidence>
<keyword evidence="4 5" id="KW-0472">Membrane</keyword>
<dbReference type="PANTHER" id="PTHR22911:SF6">
    <property type="entry name" value="SOLUTE CARRIER FAMILY 35 MEMBER G1"/>
    <property type="match status" value="1"/>
</dbReference>
<sequence length="314" mass="34061">MQRLTAWVLRMEQRPLLRDTRSSVSLITASVFLVSASDALIKLGSADFTVWQLYVVRSSIAIALLLLWLGFSRSAGLWRNLICDRWILLRSAALTLMWIAFYAALPHMSLSLAALALYTAPLFIALLSALVLRETVSPNRWLAIALGFVGVLIILRPTAADFSGMTLLPVLAALLYAVAAVLTRARCSDRSALVLALNLNLCLCLVGATMLLGHQLLGTPQPSLPSDFLAPHWVVLGPVQWLLMGVLAVLMVLMSAGVAKAYQIGPSAVVGAFDYSYLLFAMFWGFVLFKEIPDTGMVLGMGLIAASGVWVLRS</sequence>
<feature type="domain" description="EamA" evidence="6">
    <location>
        <begin position="24"/>
        <end position="155"/>
    </location>
</feature>
<evidence type="ECO:0000256" key="2">
    <source>
        <dbReference type="ARBA" id="ARBA00022692"/>
    </source>
</evidence>
<dbReference type="RefSeq" id="WP_122800955.1">
    <property type="nucleotide sequence ID" value="NZ_JACMYH010000010.1"/>
</dbReference>
<feature type="transmembrane region" description="Helical" evidence="5">
    <location>
        <begin position="55"/>
        <end position="75"/>
    </location>
</feature>
<dbReference type="AlphaFoldDB" id="A0A7X1G9L5"/>
<dbReference type="InterPro" id="IPR037185">
    <property type="entry name" value="EmrE-like"/>
</dbReference>
<evidence type="ECO:0000256" key="1">
    <source>
        <dbReference type="ARBA" id="ARBA00004141"/>
    </source>
</evidence>
<comment type="subcellular location">
    <subcellularLocation>
        <location evidence="1">Membrane</location>
        <topology evidence="1">Multi-pass membrane protein</topology>
    </subcellularLocation>
</comment>
<keyword evidence="2 5" id="KW-0812">Transmembrane</keyword>
<reference evidence="7 8" key="1">
    <citation type="submission" date="2020-08" db="EMBL/GenBank/DDBJ databases">
        <title>Pseudomonas sp. nov.</title>
        <authorList>
            <person name="Gieschler S."/>
            <person name="Fiedler G."/>
            <person name="Brinks E."/>
            <person name="Boehnlein C."/>
            <person name="Franz C.M.A.P."/>
            <person name="Kabisch J."/>
        </authorList>
    </citation>
    <scope>NUCLEOTIDE SEQUENCE [LARGE SCALE GENOMIC DNA]</scope>
    <source>
        <strain evidence="7 8">MBT-2</strain>
    </source>
</reference>
<evidence type="ECO:0000256" key="3">
    <source>
        <dbReference type="ARBA" id="ARBA00022989"/>
    </source>
</evidence>
<dbReference type="InterPro" id="IPR000620">
    <property type="entry name" value="EamA_dom"/>
</dbReference>
<feature type="transmembrane region" description="Helical" evidence="5">
    <location>
        <begin position="165"/>
        <end position="185"/>
    </location>
</feature>
<organism evidence="7 8">
    <name type="scientific">Pseudomonas baltica</name>
    <dbReference type="NCBI Taxonomy" id="2762576"/>
    <lineage>
        <taxon>Bacteria</taxon>
        <taxon>Pseudomonadati</taxon>
        <taxon>Pseudomonadota</taxon>
        <taxon>Gammaproteobacteria</taxon>
        <taxon>Pseudomonadales</taxon>
        <taxon>Pseudomonadaceae</taxon>
        <taxon>Pseudomonas</taxon>
    </lineage>
</organism>
<gene>
    <name evidence="7" type="ORF">H7993_19850</name>
</gene>
<feature type="transmembrane region" description="Helical" evidence="5">
    <location>
        <begin position="87"/>
        <end position="105"/>
    </location>
</feature>
<proteinExistence type="predicted"/>
<evidence type="ECO:0000259" key="6">
    <source>
        <dbReference type="Pfam" id="PF00892"/>
    </source>
</evidence>
<keyword evidence="8" id="KW-1185">Reference proteome</keyword>